<keyword evidence="2" id="KW-0645">Protease</keyword>
<organism evidence="2 3">
    <name type="scientific">Streptomyces viridochromogenes Tue57</name>
    <dbReference type="NCBI Taxonomy" id="1160705"/>
    <lineage>
        <taxon>Bacteria</taxon>
        <taxon>Bacillati</taxon>
        <taxon>Actinomycetota</taxon>
        <taxon>Actinomycetes</taxon>
        <taxon>Kitasatosporales</taxon>
        <taxon>Streptomycetaceae</taxon>
        <taxon>Streptomyces</taxon>
    </lineage>
</organism>
<proteinExistence type="predicted"/>
<sequence length="124" mass="13087">MAPGTHIRAATPVTGEGEEVSDKVVNDSAAFAVSIAERRDRNTELAESLVREGTSVADRQALWDNVVDLVTPSRGALLGDVDGRMVVVGPQDAAREVQLRTADATVVEHDLGFFGSLRDGATAD</sequence>
<dbReference type="Proteomes" id="UP000011205">
    <property type="component" value="Unassembled WGS sequence"/>
</dbReference>
<name>L8PNB6_STRVR</name>
<reference evidence="2 3" key="1">
    <citation type="journal article" date="2013" name="Genome Announc.">
        <title>Draft Genome Sequence of Streptomyces viridochromogenes Strain Tu57, Producer of Avilamycin.</title>
        <authorList>
            <person name="Gruning B.A."/>
            <person name="Erxleben A."/>
            <person name="Hahnlein A."/>
            <person name="Gunther S."/>
        </authorList>
    </citation>
    <scope>NUCLEOTIDE SEQUENCE [LARGE SCALE GENOMIC DNA]</scope>
    <source>
        <strain evidence="2 3">Tue57</strain>
    </source>
</reference>
<gene>
    <name evidence="2" type="ORF">STVIR_1008</name>
</gene>
<feature type="region of interest" description="Disordered" evidence="1">
    <location>
        <begin position="1"/>
        <end position="21"/>
    </location>
</feature>
<dbReference type="AlphaFoldDB" id="L8PNB6"/>
<keyword evidence="2" id="KW-0378">Hydrolase</keyword>
<accession>L8PNB6</accession>
<dbReference type="RefSeq" id="WP_003996353.1">
    <property type="nucleotide sequence ID" value="NZ_AMLP01000040.1"/>
</dbReference>
<evidence type="ECO:0000313" key="3">
    <source>
        <dbReference type="Proteomes" id="UP000011205"/>
    </source>
</evidence>
<dbReference type="EMBL" id="AMLP01000040">
    <property type="protein sequence ID" value="ELS58010.1"/>
    <property type="molecule type" value="Genomic_DNA"/>
</dbReference>
<comment type="caution">
    <text evidence="2">The sequence shown here is derived from an EMBL/GenBank/DDBJ whole genome shotgun (WGS) entry which is preliminary data.</text>
</comment>
<dbReference type="GO" id="GO:0008233">
    <property type="term" value="F:peptidase activity"/>
    <property type="evidence" value="ECO:0007669"/>
    <property type="project" value="UniProtKB-KW"/>
</dbReference>
<evidence type="ECO:0000256" key="1">
    <source>
        <dbReference type="SAM" id="MobiDB-lite"/>
    </source>
</evidence>
<protein>
    <submittedName>
        <fullName evidence="2">Putative protease/transporter</fullName>
    </submittedName>
</protein>
<dbReference type="Gene3D" id="3.90.226.10">
    <property type="entry name" value="2-enoyl-CoA Hydratase, Chain A, domain 1"/>
    <property type="match status" value="1"/>
</dbReference>
<evidence type="ECO:0000313" key="2">
    <source>
        <dbReference type="EMBL" id="ELS58010.1"/>
    </source>
</evidence>
<dbReference type="GO" id="GO:0006508">
    <property type="term" value="P:proteolysis"/>
    <property type="evidence" value="ECO:0007669"/>
    <property type="project" value="UniProtKB-KW"/>
</dbReference>
<dbReference type="PATRIC" id="fig|1160705.3.peg.1005"/>